<dbReference type="Proteomes" id="UP000183843">
    <property type="component" value="Unassembled WGS sequence"/>
</dbReference>
<evidence type="ECO:0000313" key="1">
    <source>
        <dbReference type="EMBL" id="SFA98774.1"/>
    </source>
</evidence>
<proteinExistence type="predicted"/>
<evidence type="ECO:0000313" key="2">
    <source>
        <dbReference type="Proteomes" id="UP000183843"/>
    </source>
</evidence>
<dbReference type="RefSeq" id="WP_074815160.1">
    <property type="nucleotide sequence ID" value="NZ_FOJX01000005.1"/>
</dbReference>
<accession>A0A1I0XD18</accession>
<gene>
    <name evidence="1" type="ORF">SAMN05216587_105107</name>
</gene>
<sequence length="958" mass="112549">MKEIQIIRGEEFKVQVRNEINEKDIFIDEYEKAAYLLEEILYASSKQLESKKENGNPFSVNNHTEYNNNIIAFCGERGDGKTSAMMTFMNVVKQYAEQKNSSRKLWQGKEYVLFKNDSIVRKTNFIDTIHVDPSALDDVHNVLDIVVANMFRHFKREYERGGRHNFTVAQEKLVKCFQNVYRALSLKKDSEKTLREEFDDEGSIAKLSKLSDSMRLKEYMFDLLYAYFEYMTSSQYDEDITKCAILISIDDLDVNISSAYAMSEEIRKYLVLPGIVIIMALRTRQLQLSVEEYNIVQLEQHFKEKDTPQMRQEMQEMAERYVSKLIPLAHQVYLPKIQDVQDIEVIYKDSEENEKHIKTNSIVDFIFDKIYIKTGMLFRPYSQGHSYILPNNTREIISCIVLLDEMKDPIEEKDEVNRDAIKHANILKLLNSYYREWVNTLSARDDNEVFIRQEIQKLIDFNVDMRLHIGINEILDMIHEMYGEKRGPATAKASDQYRNDTNYGINSMCCVMNLIRNYENNYYRLEVKKVCAAIAFLYTLKLNLLLTKNRYKKNEELGRFIQDTVMGYDIVPVISGTYYQNQIIYRGRFYMPTVLIFNTIAKYLQIRDVYFLHSEDVPRVTKNMVPIESEERKRYILSWVIFALFANKYFFVNVNTAGAKPQIRLLESFIYDNFQLNPYQQISVENYLVRLGMLDRIYDILNLRIVGVTEEEFLEVIALLKSQNKISINLSHRFISNIDLIQGLPIICAKQYNGDAKGEQRDKKIVEKFFYDAEQFLKSASVFSDEKEKIDEICTLAFLQYEENRWNIAELYSLLFQESLGRVTNVSNDTNIIYHNQMQEFRDILELRANDKILQTAYDAFANFVTTSTKLIRVQGHLLNMARDIGKYMLLSGNREYLSNEWKERLCSLYEKVLNGQQINEEAIVTEQIRQEYKNAARNFNPKNLSEAITSLLNKGNM</sequence>
<reference evidence="1 2" key="1">
    <citation type="submission" date="2016-10" db="EMBL/GenBank/DDBJ databases">
        <authorList>
            <person name="de Groot N.N."/>
        </authorList>
    </citation>
    <scope>NUCLEOTIDE SEQUENCE [LARGE SCALE GENOMIC DNA]</scope>
    <source>
        <strain evidence="1 2">L14</strain>
    </source>
</reference>
<protein>
    <submittedName>
        <fullName evidence="1">Uncharacterized protein</fullName>
    </submittedName>
</protein>
<organism evidence="1 2">
    <name type="scientific">Selenomonas ruminantium</name>
    <dbReference type="NCBI Taxonomy" id="971"/>
    <lineage>
        <taxon>Bacteria</taxon>
        <taxon>Bacillati</taxon>
        <taxon>Bacillota</taxon>
        <taxon>Negativicutes</taxon>
        <taxon>Selenomonadales</taxon>
        <taxon>Selenomonadaceae</taxon>
        <taxon>Selenomonas</taxon>
    </lineage>
</organism>
<name>A0A1I0XD18_SELRU</name>
<dbReference type="EMBL" id="FOJX01000005">
    <property type="protein sequence ID" value="SFA98774.1"/>
    <property type="molecule type" value="Genomic_DNA"/>
</dbReference>
<dbReference type="AlphaFoldDB" id="A0A1I0XD18"/>